<sequence length="213" mass="25702">MLNYNFTTQMLMLKLILNFFISLGYVNFFIFYFIEIPLLHQLQSNLQNYYLIFASFKALNFQIQTTDNIVQLNLQFFSSDLSFYLLILLRWLRMPETYYLMHFYNYGLPYIRRLFQYSKQHCAILFGCLSNIYNLFLQAGRLKKQKQIKLQKQGCLHTQTVFILLFLNMFSKQSIDLMTANMIYLIIYHLKNFNNFIYIFLTILSIGLQLFNL</sequence>
<keyword evidence="1" id="KW-0812">Transmembrane</keyword>
<comment type="caution">
    <text evidence="2">The sequence shown here is derived from an EMBL/GenBank/DDBJ whole genome shotgun (WGS) entry which is preliminary data.</text>
</comment>
<accession>A0A8S1RLP6</accession>
<feature type="transmembrane region" description="Helical" evidence="1">
    <location>
        <begin position="123"/>
        <end position="140"/>
    </location>
</feature>
<keyword evidence="1" id="KW-1133">Transmembrane helix</keyword>
<name>A0A8S1RLP6_9CILI</name>
<dbReference type="EMBL" id="CAJJDN010000184">
    <property type="protein sequence ID" value="CAD8128222.1"/>
    <property type="molecule type" value="Genomic_DNA"/>
</dbReference>
<evidence type="ECO:0000313" key="2">
    <source>
        <dbReference type="EMBL" id="CAD8128222.1"/>
    </source>
</evidence>
<evidence type="ECO:0000256" key="1">
    <source>
        <dbReference type="SAM" id="Phobius"/>
    </source>
</evidence>
<evidence type="ECO:0000313" key="3">
    <source>
        <dbReference type="Proteomes" id="UP000692954"/>
    </source>
</evidence>
<reference evidence="2" key="1">
    <citation type="submission" date="2021-01" db="EMBL/GenBank/DDBJ databases">
        <authorList>
            <consortium name="Genoscope - CEA"/>
            <person name="William W."/>
        </authorList>
    </citation>
    <scope>NUCLEOTIDE SEQUENCE</scope>
</reference>
<feature type="transmembrane region" description="Helical" evidence="1">
    <location>
        <begin position="72"/>
        <end position="92"/>
    </location>
</feature>
<feature type="transmembrane region" description="Helical" evidence="1">
    <location>
        <begin position="193"/>
        <end position="211"/>
    </location>
</feature>
<feature type="transmembrane region" description="Helical" evidence="1">
    <location>
        <begin position="12"/>
        <end position="34"/>
    </location>
</feature>
<dbReference type="Proteomes" id="UP000692954">
    <property type="component" value="Unassembled WGS sequence"/>
</dbReference>
<keyword evidence="1" id="KW-0472">Membrane</keyword>
<organism evidence="2 3">
    <name type="scientific">Paramecium sonneborni</name>
    <dbReference type="NCBI Taxonomy" id="65129"/>
    <lineage>
        <taxon>Eukaryota</taxon>
        <taxon>Sar</taxon>
        <taxon>Alveolata</taxon>
        <taxon>Ciliophora</taxon>
        <taxon>Intramacronucleata</taxon>
        <taxon>Oligohymenophorea</taxon>
        <taxon>Peniculida</taxon>
        <taxon>Parameciidae</taxon>
        <taxon>Paramecium</taxon>
    </lineage>
</organism>
<gene>
    <name evidence="2" type="ORF">PSON_ATCC_30995.1.T1840053</name>
</gene>
<evidence type="ECO:0008006" key="4">
    <source>
        <dbReference type="Google" id="ProtNLM"/>
    </source>
</evidence>
<keyword evidence="3" id="KW-1185">Reference proteome</keyword>
<proteinExistence type="predicted"/>
<protein>
    <recommendedName>
        <fullName evidence="4">Transmembrane protein</fullName>
    </recommendedName>
</protein>
<dbReference type="AlphaFoldDB" id="A0A8S1RLP6"/>